<name>A0A1Y3B8T4_EURMA</name>
<sequence>MPSQLRVIQMADKNRYEPIKDISIGDLKTSEPEELVEPVQAGGPKIEEEKEPDPPEPFEYIE</sequence>
<dbReference type="AlphaFoldDB" id="A0A1Y3B8T4"/>
<gene>
    <name evidence="2" type="ORF">BLA29_012692</name>
</gene>
<feature type="compositionally biased region" description="Acidic residues" evidence="1">
    <location>
        <begin position="49"/>
        <end position="62"/>
    </location>
</feature>
<organism evidence="2 3">
    <name type="scientific">Euroglyphus maynei</name>
    <name type="common">Mayne's house dust mite</name>
    <dbReference type="NCBI Taxonomy" id="6958"/>
    <lineage>
        <taxon>Eukaryota</taxon>
        <taxon>Metazoa</taxon>
        <taxon>Ecdysozoa</taxon>
        <taxon>Arthropoda</taxon>
        <taxon>Chelicerata</taxon>
        <taxon>Arachnida</taxon>
        <taxon>Acari</taxon>
        <taxon>Acariformes</taxon>
        <taxon>Sarcoptiformes</taxon>
        <taxon>Astigmata</taxon>
        <taxon>Psoroptidia</taxon>
        <taxon>Analgoidea</taxon>
        <taxon>Pyroglyphidae</taxon>
        <taxon>Pyroglyphinae</taxon>
        <taxon>Euroglyphus</taxon>
    </lineage>
</organism>
<evidence type="ECO:0000256" key="1">
    <source>
        <dbReference type="SAM" id="MobiDB-lite"/>
    </source>
</evidence>
<dbReference type="EMBL" id="MUJZ01038058">
    <property type="protein sequence ID" value="OTF76318.1"/>
    <property type="molecule type" value="Genomic_DNA"/>
</dbReference>
<protein>
    <submittedName>
        <fullName evidence="2">Uncharacterized protein</fullName>
    </submittedName>
</protein>
<proteinExistence type="predicted"/>
<comment type="caution">
    <text evidence="2">The sequence shown here is derived from an EMBL/GenBank/DDBJ whole genome shotgun (WGS) entry which is preliminary data.</text>
</comment>
<reference evidence="2 3" key="1">
    <citation type="submission" date="2017-03" db="EMBL/GenBank/DDBJ databases">
        <title>Genome Survey of Euroglyphus maynei.</title>
        <authorList>
            <person name="Arlian L.G."/>
            <person name="Morgan M.S."/>
            <person name="Rider S.D."/>
        </authorList>
    </citation>
    <scope>NUCLEOTIDE SEQUENCE [LARGE SCALE GENOMIC DNA]</scope>
    <source>
        <strain evidence="2">Arlian Lab</strain>
        <tissue evidence="2">Whole body</tissue>
    </source>
</reference>
<feature type="region of interest" description="Disordered" evidence="1">
    <location>
        <begin position="23"/>
        <end position="62"/>
    </location>
</feature>
<keyword evidence="3" id="KW-1185">Reference proteome</keyword>
<dbReference type="Proteomes" id="UP000194236">
    <property type="component" value="Unassembled WGS sequence"/>
</dbReference>
<evidence type="ECO:0000313" key="2">
    <source>
        <dbReference type="EMBL" id="OTF76318.1"/>
    </source>
</evidence>
<evidence type="ECO:0000313" key="3">
    <source>
        <dbReference type="Proteomes" id="UP000194236"/>
    </source>
</evidence>
<accession>A0A1Y3B8T4</accession>